<evidence type="ECO:0000256" key="4">
    <source>
        <dbReference type="ARBA" id="ARBA00023136"/>
    </source>
</evidence>
<comment type="similarity">
    <text evidence="2">Belongs to the SusD family.</text>
</comment>
<sequence>MKIIYSSHIGKFLDIMKVSSVCIWTLIAFSCDFLDVVPDNVQTIEHAFSNSTEAEKYLFSCYSKLPSNASENGNVGFWGADEAWLPEDLDERVVNKDAWSIAKGYQNINRPYHSAWNSDRSANGYFIGLRLCNTFLENIQNESIVRDLELDRRSRWIGEALFLKAYYHYLLLRMYGPIPLIDKNIPVYASPEGVRVKRVPVDECVDYIAKLLDQAYEKLPASISRPTTELGRVTKTIALAAKAKLYLLAASPLFNGNSDYDNFRNKDGELLVNTEYDATKWERAVIAIRAAIDAAEGDGAKLFYFENTSQIGMTDESLTQMSIRNAICEPWNKEIVWGNSNSRADRIQQICMAALRDDYSYDAYFAQMAAPLKMVEKFYTKNGVPITEDKYLAQNYIQYETLRTATQDESINIQPNEQTARLHFDREPRFYADLAFDRSAWLMYDIPSKSDKEPYWVKCRLGELGAGVIQGRYSATGYFVKKLVNWESTFTQSSQRKVYPWPEMRLADLYLMYAEALNEWKNVPDDDVYYYIDEVRKRAGLKGVVESWTNYSTNPSKPTTKDGMREIIQRERCIELAFEGHRFWDLRRWKTANSELNQPIEGWDISQKEPRAYYQKRTLYMQEFIAPRDYLWPIPEKDLRVNTDLVQNPGWQ</sequence>
<dbReference type="AlphaFoldDB" id="A0A1M4UVT6"/>
<feature type="domain" description="SusD-like N-terminal" evidence="7">
    <location>
        <begin position="32"/>
        <end position="247"/>
    </location>
</feature>
<dbReference type="Proteomes" id="UP000184436">
    <property type="component" value="Unassembled WGS sequence"/>
</dbReference>
<keyword evidence="4" id="KW-0472">Membrane</keyword>
<dbReference type="Gene3D" id="1.25.40.390">
    <property type="match status" value="1"/>
</dbReference>
<evidence type="ECO:0000313" key="8">
    <source>
        <dbReference type="EMBL" id="SHE60757.1"/>
    </source>
</evidence>
<dbReference type="PROSITE" id="PS51257">
    <property type="entry name" value="PROKAR_LIPOPROTEIN"/>
    <property type="match status" value="1"/>
</dbReference>
<comment type="subcellular location">
    <subcellularLocation>
        <location evidence="1">Cell outer membrane</location>
    </subcellularLocation>
</comment>
<dbReference type="EMBL" id="FQVD01000004">
    <property type="protein sequence ID" value="SHE60757.1"/>
    <property type="molecule type" value="Genomic_DNA"/>
</dbReference>
<dbReference type="SUPFAM" id="SSF48452">
    <property type="entry name" value="TPR-like"/>
    <property type="match status" value="1"/>
</dbReference>
<dbReference type="GO" id="GO:0009279">
    <property type="term" value="C:cell outer membrane"/>
    <property type="evidence" value="ECO:0007669"/>
    <property type="project" value="UniProtKB-SubCell"/>
</dbReference>
<evidence type="ECO:0000259" key="7">
    <source>
        <dbReference type="Pfam" id="PF14322"/>
    </source>
</evidence>
<dbReference type="InterPro" id="IPR033985">
    <property type="entry name" value="SusD-like_N"/>
</dbReference>
<protein>
    <submittedName>
        <fullName evidence="8">Starch-binding associating with outer membrane</fullName>
    </submittedName>
</protein>
<dbReference type="STRING" id="871325.SAMN05444349_10410"/>
<keyword evidence="9" id="KW-1185">Reference proteome</keyword>
<dbReference type="Pfam" id="PF14322">
    <property type="entry name" value="SusD-like_3"/>
    <property type="match status" value="1"/>
</dbReference>
<dbReference type="InterPro" id="IPR011990">
    <property type="entry name" value="TPR-like_helical_dom_sf"/>
</dbReference>
<evidence type="ECO:0000256" key="3">
    <source>
        <dbReference type="ARBA" id="ARBA00022729"/>
    </source>
</evidence>
<accession>A0A1M4UVT6</accession>
<evidence type="ECO:0000256" key="2">
    <source>
        <dbReference type="ARBA" id="ARBA00006275"/>
    </source>
</evidence>
<evidence type="ECO:0000259" key="6">
    <source>
        <dbReference type="Pfam" id="PF07980"/>
    </source>
</evidence>
<feature type="domain" description="RagB/SusD" evidence="6">
    <location>
        <begin position="333"/>
        <end position="651"/>
    </location>
</feature>
<dbReference type="Pfam" id="PF07980">
    <property type="entry name" value="SusD_RagB"/>
    <property type="match status" value="1"/>
</dbReference>
<keyword evidence="3" id="KW-0732">Signal</keyword>
<organism evidence="8 9">
    <name type="scientific">Bacteroides faecichinchillae</name>
    <dbReference type="NCBI Taxonomy" id="871325"/>
    <lineage>
        <taxon>Bacteria</taxon>
        <taxon>Pseudomonadati</taxon>
        <taxon>Bacteroidota</taxon>
        <taxon>Bacteroidia</taxon>
        <taxon>Bacteroidales</taxon>
        <taxon>Bacteroidaceae</taxon>
        <taxon>Bacteroides</taxon>
    </lineage>
</organism>
<proteinExistence type="inferred from homology"/>
<evidence type="ECO:0000256" key="1">
    <source>
        <dbReference type="ARBA" id="ARBA00004442"/>
    </source>
</evidence>
<name>A0A1M4UVT6_9BACE</name>
<evidence type="ECO:0000313" key="9">
    <source>
        <dbReference type="Proteomes" id="UP000184436"/>
    </source>
</evidence>
<evidence type="ECO:0000256" key="5">
    <source>
        <dbReference type="ARBA" id="ARBA00023237"/>
    </source>
</evidence>
<keyword evidence="5" id="KW-0998">Cell outer membrane</keyword>
<dbReference type="RefSeq" id="WP_245798456.1">
    <property type="nucleotide sequence ID" value="NZ_FQVD01000004.1"/>
</dbReference>
<reference evidence="8 9" key="1">
    <citation type="submission" date="2016-11" db="EMBL/GenBank/DDBJ databases">
        <authorList>
            <person name="Jaros S."/>
            <person name="Januszkiewicz K."/>
            <person name="Wedrychowicz H."/>
        </authorList>
    </citation>
    <scope>NUCLEOTIDE SEQUENCE [LARGE SCALE GENOMIC DNA]</scope>
    <source>
        <strain evidence="8 9">DSM 26883</strain>
    </source>
</reference>
<dbReference type="InterPro" id="IPR012944">
    <property type="entry name" value="SusD_RagB_dom"/>
</dbReference>
<gene>
    <name evidence="8" type="ORF">SAMN05444349_10410</name>
</gene>